<evidence type="ECO:0000256" key="6">
    <source>
        <dbReference type="ARBA" id="ARBA00022692"/>
    </source>
</evidence>
<feature type="transmembrane region" description="Helical" evidence="9">
    <location>
        <begin position="6"/>
        <end position="23"/>
    </location>
</feature>
<dbReference type="PANTHER" id="PTHR34308">
    <property type="entry name" value="COBALAMIN BIOSYNTHESIS PROTEIN CBIB"/>
    <property type="match status" value="1"/>
</dbReference>
<evidence type="ECO:0000256" key="1">
    <source>
        <dbReference type="ARBA" id="ARBA00004651"/>
    </source>
</evidence>
<feature type="transmembrane region" description="Helical" evidence="9">
    <location>
        <begin position="84"/>
        <end position="105"/>
    </location>
</feature>
<dbReference type="Proteomes" id="UP000322524">
    <property type="component" value="Unassembled WGS sequence"/>
</dbReference>
<reference evidence="10 11" key="1">
    <citation type="submission" date="2019-08" db="EMBL/GenBank/DDBJ databases">
        <title>Bacillus genomes from the desert of Cuatro Cienegas, Coahuila.</title>
        <authorList>
            <person name="Olmedo-Alvarez G."/>
        </authorList>
    </citation>
    <scope>NUCLEOTIDE SEQUENCE [LARGE SCALE GENOMIC DNA]</scope>
    <source>
        <strain evidence="10 11">CH28_1T</strain>
    </source>
</reference>
<evidence type="ECO:0000256" key="8">
    <source>
        <dbReference type="ARBA" id="ARBA00023136"/>
    </source>
</evidence>
<sequence>MLDNVFYLSMFILGAVVVLELILGDPRWLPHPVVQMGKLISFLERSLNNGQKRSWKGSLLAFIVVLFVYGSVFLIITLSYKIHFYVGVLLEIYFIWTTIAIKGLADAGKSVLIPLLNGNLEEARGSLSMIVGRDTESLSESEVVRGTVETIAENTVDGITAPLFWAMIGGAPLAMAYRAINTLDSMVGYKNERFLDFGWASARLDDAANFIPARLTALSIWLSSVFIKGSNRKAGWSITIRDAKKHPSPNSGWPEAMTAGLMGIQLGGVNYYKGVESNRKTMGDFHRKLEALDIPRSIKYMHGGWGVFLGLEILLLFLLGQK</sequence>
<comment type="subcellular location">
    <subcellularLocation>
        <location evidence="1 9">Cell membrane</location>
        <topology evidence="1 9">Multi-pass membrane protein</topology>
    </subcellularLocation>
</comment>
<comment type="function">
    <text evidence="9">Converts cobyric acid to cobinamide by the addition of aminopropanol on the F carboxylic group.</text>
</comment>
<dbReference type="GO" id="GO:0005886">
    <property type="term" value="C:plasma membrane"/>
    <property type="evidence" value="ECO:0007669"/>
    <property type="project" value="UniProtKB-SubCell"/>
</dbReference>
<dbReference type="NCBIfam" id="TIGR00380">
    <property type="entry name" value="cobal_cbiB"/>
    <property type="match status" value="1"/>
</dbReference>
<gene>
    <name evidence="9 10" type="primary">cobD</name>
    <name evidence="10" type="ORF">FZC76_00815</name>
</gene>
<dbReference type="HAMAP" id="MF_00024">
    <property type="entry name" value="CobD_CbiB"/>
    <property type="match status" value="1"/>
</dbReference>
<dbReference type="Pfam" id="PF03186">
    <property type="entry name" value="CobD_Cbib"/>
    <property type="match status" value="1"/>
</dbReference>
<feature type="transmembrane region" description="Helical" evidence="9">
    <location>
        <begin position="300"/>
        <end position="319"/>
    </location>
</feature>
<comment type="caution">
    <text evidence="10">The sequence shown here is derived from an EMBL/GenBank/DDBJ whole genome shotgun (WGS) entry which is preliminary data.</text>
</comment>
<dbReference type="GO" id="GO:0015420">
    <property type="term" value="F:ABC-type vitamin B12 transporter activity"/>
    <property type="evidence" value="ECO:0007669"/>
    <property type="project" value="UniProtKB-UniRule"/>
</dbReference>
<keyword evidence="8 9" id="KW-0472">Membrane</keyword>
<dbReference type="OrthoDB" id="9811967at2"/>
<accession>A0A5D4T6E1</accession>
<comment type="caution">
    <text evidence="9">Lacks conserved residue(s) required for the propagation of feature annotation.</text>
</comment>
<evidence type="ECO:0000313" key="10">
    <source>
        <dbReference type="EMBL" id="TYS70471.1"/>
    </source>
</evidence>
<dbReference type="GO" id="GO:0009236">
    <property type="term" value="P:cobalamin biosynthetic process"/>
    <property type="evidence" value="ECO:0007669"/>
    <property type="project" value="UniProtKB-UniRule"/>
</dbReference>
<dbReference type="UniPathway" id="UPA00148"/>
<evidence type="ECO:0000256" key="3">
    <source>
        <dbReference type="ARBA" id="ARBA00006263"/>
    </source>
</evidence>
<name>A0A5D4T6E1_9BACI</name>
<comment type="similarity">
    <text evidence="3 9">Belongs to the CobD/CbiB family.</text>
</comment>
<dbReference type="EMBL" id="VTEV01000001">
    <property type="protein sequence ID" value="TYS70471.1"/>
    <property type="molecule type" value="Genomic_DNA"/>
</dbReference>
<proteinExistence type="inferred from homology"/>
<protein>
    <recommendedName>
        <fullName evidence="9">Cobalamin biosynthesis protein CobD</fullName>
    </recommendedName>
</protein>
<keyword evidence="4 9" id="KW-1003">Cell membrane</keyword>
<keyword evidence="5 9" id="KW-0169">Cobalamin biosynthesis</keyword>
<dbReference type="AlphaFoldDB" id="A0A5D4T6E1"/>
<keyword evidence="7 9" id="KW-1133">Transmembrane helix</keyword>
<organism evidence="10 11">
    <name type="scientific">Sutcliffiella horikoshii</name>
    <dbReference type="NCBI Taxonomy" id="79883"/>
    <lineage>
        <taxon>Bacteria</taxon>
        <taxon>Bacillati</taxon>
        <taxon>Bacillota</taxon>
        <taxon>Bacilli</taxon>
        <taxon>Bacillales</taxon>
        <taxon>Bacillaceae</taxon>
        <taxon>Sutcliffiella</taxon>
    </lineage>
</organism>
<dbReference type="GO" id="GO:0048472">
    <property type="term" value="F:threonine-phosphate decarboxylase activity"/>
    <property type="evidence" value="ECO:0007669"/>
    <property type="project" value="InterPro"/>
</dbReference>
<dbReference type="PANTHER" id="PTHR34308:SF1">
    <property type="entry name" value="COBALAMIN BIOSYNTHESIS PROTEIN CBIB"/>
    <property type="match status" value="1"/>
</dbReference>
<dbReference type="RefSeq" id="WP_148986375.1">
    <property type="nucleotide sequence ID" value="NZ_VTEV01000001.1"/>
</dbReference>
<evidence type="ECO:0000256" key="7">
    <source>
        <dbReference type="ARBA" id="ARBA00022989"/>
    </source>
</evidence>
<dbReference type="InterPro" id="IPR004485">
    <property type="entry name" value="Cobalamin_biosynth_CobD/CbiB"/>
</dbReference>
<evidence type="ECO:0000256" key="5">
    <source>
        <dbReference type="ARBA" id="ARBA00022573"/>
    </source>
</evidence>
<evidence type="ECO:0000313" key="11">
    <source>
        <dbReference type="Proteomes" id="UP000322524"/>
    </source>
</evidence>
<keyword evidence="6 9" id="KW-0812">Transmembrane</keyword>
<evidence type="ECO:0000256" key="4">
    <source>
        <dbReference type="ARBA" id="ARBA00022475"/>
    </source>
</evidence>
<comment type="pathway">
    <text evidence="2 9">Cofactor biosynthesis; adenosylcobalamin biosynthesis.</text>
</comment>
<evidence type="ECO:0000256" key="2">
    <source>
        <dbReference type="ARBA" id="ARBA00004953"/>
    </source>
</evidence>
<evidence type="ECO:0000256" key="9">
    <source>
        <dbReference type="HAMAP-Rule" id="MF_00024"/>
    </source>
</evidence>
<feature type="transmembrane region" description="Helical" evidence="9">
    <location>
        <begin position="59"/>
        <end position="78"/>
    </location>
</feature>